<keyword evidence="1" id="KW-0472">Membrane</keyword>
<gene>
    <name evidence="2" type="ORF">GCM10023184_45800</name>
</gene>
<reference evidence="3" key="1">
    <citation type="journal article" date="2019" name="Int. J. Syst. Evol. Microbiol.">
        <title>The Global Catalogue of Microorganisms (GCM) 10K type strain sequencing project: providing services to taxonomists for standard genome sequencing and annotation.</title>
        <authorList>
            <consortium name="The Broad Institute Genomics Platform"/>
            <consortium name="The Broad Institute Genome Sequencing Center for Infectious Disease"/>
            <person name="Wu L."/>
            <person name="Ma J."/>
        </authorList>
    </citation>
    <scope>NUCLEOTIDE SEQUENCE [LARGE SCALE GENOMIC DNA]</scope>
    <source>
        <strain evidence="3">JCM 17919</strain>
    </source>
</reference>
<protein>
    <submittedName>
        <fullName evidence="2">Uncharacterized protein</fullName>
    </submittedName>
</protein>
<sequence length="55" mass="6288">MRTVPYRWLNAVLLLALMGALYLISFYKEEDVQGFYHQQALRTASAEHSGSITAR</sequence>
<keyword evidence="3" id="KW-1185">Reference proteome</keyword>
<dbReference type="Proteomes" id="UP001501725">
    <property type="component" value="Unassembled WGS sequence"/>
</dbReference>
<feature type="transmembrane region" description="Helical" evidence="1">
    <location>
        <begin position="6"/>
        <end position="27"/>
    </location>
</feature>
<dbReference type="EMBL" id="BAABGY010000019">
    <property type="protein sequence ID" value="GAA4344474.1"/>
    <property type="molecule type" value="Genomic_DNA"/>
</dbReference>
<evidence type="ECO:0000313" key="2">
    <source>
        <dbReference type="EMBL" id="GAA4344474.1"/>
    </source>
</evidence>
<evidence type="ECO:0000256" key="1">
    <source>
        <dbReference type="SAM" id="Phobius"/>
    </source>
</evidence>
<proteinExistence type="predicted"/>
<comment type="caution">
    <text evidence="2">The sequence shown here is derived from an EMBL/GenBank/DDBJ whole genome shotgun (WGS) entry which is preliminary data.</text>
</comment>
<dbReference type="RefSeq" id="WP_345258360.1">
    <property type="nucleotide sequence ID" value="NZ_BAABGY010000019.1"/>
</dbReference>
<keyword evidence="1" id="KW-0812">Transmembrane</keyword>
<keyword evidence="1" id="KW-1133">Transmembrane helix</keyword>
<organism evidence="2 3">
    <name type="scientific">Flaviaesturariibacter amylovorans</name>
    <dbReference type="NCBI Taxonomy" id="1084520"/>
    <lineage>
        <taxon>Bacteria</taxon>
        <taxon>Pseudomonadati</taxon>
        <taxon>Bacteroidota</taxon>
        <taxon>Chitinophagia</taxon>
        <taxon>Chitinophagales</taxon>
        <taxon>Chitinophagaceae</taxon>
        <taxon>Flaviaestuariibacter</taxon>
    </lineage>
</organism>
<accession>A0ABP8HU17</accession>
<evidence type="ECO:0000313" key="3">
    <source>
        <dbReference type="Proteomes" id="UP001501725"/>
    </source>
</evidence>
<name>A0ABP8HU17_9BACT</name>